<gene>
    <name evidence="5" type="ORF">NX779_01800</name>
</gene>
<dbReference type="RefSeq" id="WP_259430495.1">
    <property type="nucleotide sequence ID" value="NZ_CP103424.1"/>
</dbReference>
<evidence type="ECO:0000256" key="3">
    <source>
        <dbReference type="ARBA" id="ARBA00022833"/>
    </source>
</evidence>
<dbReference type="EMBL" id="CP103424">
    <property type="protein sequence ID" value="UWD35353.1"/>
    <property type="molecule type" value="Genomic_DNA"/>
</dbReference>
<keyword evidence="3" id="KW-0862">Zinc</keyword>
<dbReference type="SMART" id="SM00400">
    <property type="entry name" value="ZnF_CHCC"/>
    <property type="match status" value="1"/>
</dbReference>
<dbReference type="InterPro" id="IPR036977">
    <property type="entry name" value="DNA_primase_Znf_CHC2"/>
</dbReference>
<name>A0ABY5TXE8_9MOLU</name>
<keyword evidence="1" id="KW-0479">Metal-binding</keyword>
<protein>
    <submittedName>
        <fullName evidence="5">CHC2 zinc finger domain-containing protein</fullName>
    </submittedName>
</protein>
<sequence length="78" mass="8918">MKMLSNQKIDDIVNKVDIISIISSYVNLVKKGRNYMCICPFHDDSHPSLTISPEKRIYKCFSCGASGNVINFVKEYEK</sequence>
<dbReference type="PANTHER" id="PTHR30313:SF2">
    <property type="entry name" value="DNA PRIMASE"/>
    <property type="match status" value="1"/>
</dbReference>
<dbReference type="Gene3D" id="3.90.580.10">
    <property type="entry name" value="Zinc finger, CHC2-type domain"/>
    <property type="match status" value="1"/>
</dbReference>
<dbReference type="PANTHER" id="PTHR30313">
    <property type="entry name" value="DNA PRIMASE"/>
    <property type="match status" value="1"/>
</dbReference>
<dbReference type="Pfam" id="PF01807">
    <property type="entry name" value="Zn_ribbon_DnaG"/>
    <property type="match status" value="1"/>
</dbReference>
<evidence type="ECO:0000256" key="1">
    <source>
        <dbReference type="ARBA" id="ARBA00022723"/>
    </source>
</evidence>
<feature type="domain" description="Zinc finger CHC2-type" evidence="4">
    <location>
        <begin position="35"/>
        <end position="78"/>
    </location>
</feature>
<organism evidence="5 6">
    <name type="scientific">Mycoplasma cottewii</name>
    <dbReference type="NCBI Taxonomy" id="51364"/>
    <lineage>
        <taxon>Bacteria</taxon>
        <taxon>Bacillati</taxon>
        <taxon>Mycoplasmatota</taxon>
        <taxon>Mollicutes</taxon>
        <taxon>Mycoplasmataceae</taxon>
        <taxon>Mycoplasma</taxon>
    </lineage>
</organism>
<evidence type="ECO:0000313" key="6">
    <source>
        <dbReference type="Proteomes" id="UP001059819"/>
    </source>
</evidence>
<evidence type="ECO:0000313" key="5">
    <source>
        <dbReference type="EMBL" id="UWD35353.1"/>
    </source>
</evidence>
<dbReference type="Proteomes" id="UP001059819">
    <property type="component" value="Chromosome"/>
</dbReference>
<reference evidence="5" key="1">
    <citation type="submission" date="2022-08" db="EMBL/GenBank/DDBJ databases">
        <title>Complete genome sequence of Mycoplasma cottewii type strain VIS.</title>
        <authorList>
            <person name="Spergser J."/>
        </authorList>
    </citation>
    <scope>NUCLEOTIDE SEQUENCE</scope>
    <source>
        <strain evidence="5">VIS</strain>
    </source>
</reference>
<dbReference type="InterPro" id="IPR050219">
    <property type="entry name" value="DnaG_primase"/>
</dbReference>
<dbReference type="SUPFAM" id="SSF57783">
    <property type="entry name" value="Zinc beta-ribbon"/>
    <property type="match status" value="1"/>
</dbReference>
<evidence type="ECO:0000259" key="4">
    <source>
        <dbReference type="SMART" id="SM00400"/>
    </source>
</evidence>
<dbReference type="InterPro" id="IPR002694">
    <property type="entry name" value="Znf_CHC2"/>
</dbReference>
<accession>A0ABY5TXE8</accession>
<evidence type="ECO:0000256" key="2">
    <source>
        <dbReference type="ARBA" id="ARBA00022771"/>
    </source>
</evidence>
<keyword evidence="6" id="KW-1185">Reference proteome</keyword>
<proteinExistence type="predicted"/>
<keyword evidence="2" id="KW-0863">Zinc-finger</keyword>